<name>A0A916WKR7_9BURK</name>
<evidence type="ECO:0000313" key="1">
    <source>
        <dbReference type="EMBL" id="GGB07121.1"/>
    </source>
</evidence>
<comment type="caution">
    <text evidence="1">The sequence shown here is derived from an EMBL/GenBank/DDBJ whole genome shotgun (WGS) entry which is preliminary data.</text>
</comment>
<dbReference type="RefSeq" id="WP_188709326.1">
    <property type="nucleotide sequence ID" value="NZ_BMIG01000012.1"/>
</dbReference>
<sequence>MSSSPSHSISLTPELACALIAEMQAVLDGEASYFHAELWTDSGQRVALHLSGQADPPDLGVPLHV</sequence>
<dbReference type="AlphaFoldDB" id="A0A916WKR7"/>
<dbReference type="EMBL" id="BMIG01000012">
    <property type="protein sequence ID" value="GGB07121.1"/>
    <property type="molecule type" value="Genomic_DNA"/>
</dbReference>
<proteinExistence type="predicted"/>
<keyword evidence="2" id="KW-1185">Reference proteome</keyword>
<accession>A0A916WKR7</accession>
<protein>
    <submittedName>
        <fullName evidence="1">Uncharacterized protein</fullName>
    </submittedName>
</protein>
<reference evidence="1" key="2">
    <citation type="submission" date="2020-09" db="EMBL/GenBank/DDBJ databases">
        <authorList>
            <person name="Sun Q."/>
            <person name="Zhou Y."/>
        </authorList>
    </citation>
    <scope>NUCLEOTIDE SEQUENCE</scope>
    <source>
        <strain evidence="1">CGMCC 1.15322</strain>
    </source>
</reference>
<gene>
    <name evidence="1" type="ORF">GCM10011496_30020</name>
</gene>
<organism evidence="1 2">
    <name type="scientific">Polaromonas eurypsychrophila</name>
    <dbReference type="NCBI Taxonomy" id="1614635"/>
    <lineage>
        <taxon>Bacteria</taxon>
        <taxon>Pseudomonadati</taxon>
        <taxon>Pseudomonadota</taxon>
        <taxon>Betaproteobacteria</taxon>
        <taxon>Burkholderiales</taxon>
        <taxon>Comamonadaceae</taxon>
        <taxon>Polaromonas</taxon>
    </lineage>
</organism>
<evidence type="ECO:0000313" key="2">
    <source>
        <dbReference type="Proteomes" id="UP000620596"/>
    </source>
</evidence>
<reference evidence="1" key="1">
    <citation type="journal article" date="2014" name="Int. J. Syst. Evol. Microbiol.">
        <title>Complete genome sequence of Corynebacterium casei LMG S-19264T (=DSM 44701T), isolated from a smear-ripened cheese.</title>
        <authorList>
            <consortium name="US DOE Joint Genome Institute (JGI-PGF)"/>
            <person name="Walter F."/>
            <person name="Albersmeier A."/>
            <person name="Kalinowski J."/>
            <person name="Ruckert C."/>
        </authorList>
    </citation>
    <scope>NUCLEOTIDE SEQUENCE</scope>
    <source>
        <strain evidence="1">CGMCC 1.15322</strain>
    </source>
</reference>
<dbReference type="Proteomes" id="UP000620596">
    <property type="component" value="Unassembled WGS sequence"/>
</dbReference>